<feature type="non-terminal residue" evidence="2">
    <location>
        <position position="174"/>
    </location>
</feature>
<dbReference type="EMBL" id="ML008382">
    <property type="protein sequence ID" value="RKP15630.1"/>
    <property type="molecule type" value="Genomic_DNA"/>
</dbReference>
<evidence type="ECO:0000313" key="2">
    <source>
        <dbReference type="EMBL" id="RKP15630.1"/>
    </source>
</evidence>
<reference evidence="3" key="1">
    <citation type="journal article" date="2018" name="Nat. Microbiol.">
        <title>Leveraging single-cell genomics to expand the fungal tree of life.</title>
        <authorList>
            <person name="Ahrendt S.R."/>
            <person name="Quandt C.A."/>
            <person name="Ciobanu D."/>
            <person name="Clum A."/>
            <person name="Salamov A."/>
            <person name="Andreopoulos B."/>
            <person name="Cheng J.F."/>
            <person name="Woyke T."/>
            <person name="Pelin A."/>
            <person name="Henrissat B."/>
            <person name="Reynolds N.K."/>
            <person name="Benny G.L."/>
            <person name="Smith M.E."/>
            <person name="James T.Y."/>
            <person name="Grigoriev I.V."/>
        </authorList>
    </citation>
    <scope>NUCLEOTIDE SEQUENCE [LARGE SCALE GENOMIC DNA]</scope>
    <source>
        <strain evidence="3">CSF55</strain>
    </source>
</reference>
<proteinExistence type="predicted"/>
<dbReference type="AlphaFoldDB" id="A0A4P9YBW8"/>
<evidence type="ECO:0000313" key="3">
    <source>
        <dbReference type="Proteomes" id="UP000281549"/>
    </source>
</evidence>
<accession>A0A4P9YBW8</accession>
<feature type="region of interest" description="Disordered" evidence="1">
    <location>
        <begin position="86"/>
        <end position="109"/>
    </location>
</feature>
<evidence type="ECO:0000256" key="1">
    <source>
        <dbReference type="SAM" id="MobiDB-lite"/>
    </source>
</evidence>
<gene>
    <name evidence="2" type="ORF">ROZALSC1DRAFT_26245</name>
</gene>
<feature type="compositionally biased region" description="Basic and acidic residues" evidence="1">
    <location>
        <begin position="94"/>
        <end position="109"/>
    </location>
</feature>
<dbReference type="Proteomes" id="UP000281549">
    <property type="component" value="Unassembled WGS sequence"/>
</dbReference>
<sequence>MNNSSLKSSSLNNSTFNSPLKDSYFIVNNSILLCIHQQPLKDSAIVIFRSTFGKWAWQMKLETFVKEDLKGVDKDNGEVVEKIEGVDDNGEAMEGERVDDKGDKKEEVVDKKEEVVDKKEEVVDKKEEVVDVKLDVDDNVADACSKDINEMIENENKILKLLENCESKINKPPP</sequence>
<protein>
    <submittedName>
        <fullName evidence="2">Uncharacterized protein</fullName>
    </submittedName>
</protein>
<organism evidence="2 3">
    <name type="scientific">Rozella allomycis (strain CSF55)</name>
    <dbReference type="NCBI Taxonomy" id="988480"/>
    <lineage>
        <taxon>Eukaryota</taxon>
        <taxon>Fungi</taxon>
        <taxon>Fungi incertae sedis</taxon>
        <taxon>Cryptomycota</taxon>
        <taxon>Cryptomycota incertae sedis</taxon>
        <taxon>Rozella</taxon>
    </lineage>
</organism>
<name>A0A4P9YBW8_ROZAC</name>